<accession>A0A8U0WFI9</accession>
<evidence type="ECO:0000313" key="2">
    <source>
        <dbReference type="RefSeq" id="XP_037884204.1"/>
    </source>
</evidence>
<gene>
    <name evidence="2" type="primary">LOC119634235</name>
</gene>
<reference evidence="2" key="1">
    <citation type="submission" date="2025-08" db="UniProtKB">
        <authorList>
            <consortium name="RefSeq"/>
        </authorList>
    </citation>
    <scope>IDENTIFICATION</scope>
    <source>
        <tissue evidence="2">Whole body pupa</tissue>
    </source>
</reference>
<evidence type="ECO:0000313" key="1">
    <source>
        <dbReference type="Proteomes" id="UP000092443"/>
    </source>
</evidence>
<protein>
    <submittedName>
        <fullName evidence="2">Uncharacterized protein LOC119634235</fullName>
    </submittedName>
</protein>
<organism evidence="1 2">
    <name type="scientific">Glossina fuscipes</name>
    <dbReference type="NCBI Taxonomy" id="7396"/>
    <lineage>
        <taxon>Eukaryota</taxon>
        <taxon>Metazoa</taxon>
        <taxon>Ecdysozoa</taxon>
        <taxon>Arthropoda</taxon>
        <taxon>Hexapoda</taxon>
        <taxon>Insecta</taxon>
        <taxon>Pterygota</taxon>
        <taxon>Neoptera</taxon>
        <taxon>Endopterygota</taxon>
        <taxon>Diptera</taxon>
        <taxon>Brachycera</taxon>
        <taxon>Muscomorpha</taxon>
        <taxon>Hippoboscoidea</taxon>
        <taxon>Glossinidae</taxon>
        <taxon>Glossina</taxon>
    </lineage>
</organism>
<dbReference type="RefSeq" id="XP_037884204.1">
    <property type="nucleotide sequence ID" value="XM_038028276.1"/>
</dbReference>
<dbReference type="GeneID" id="119634235"/>
<proteinExistence type="predicted"/>
<dbReference type="KEGG" id="gfs:119634235"/>
<name>A0A8U0WFI9_9MUSC</name>
<keyword evidence="1" id="KW-1185">Reference proteome</keyword>
<dbReference type="AlphaFoldDB" id="A0A8U0WFI9"/>
<sequence length="140" mass="15850">MLSMRVKNVRLKGLLLRQVNVMLNMIGSSSGRRFKILCSFLHGNCRWNFSKWFINFHKNLETKIVCRFLILFIVMESATGGLLNIKASCKTLKTLQRAWSLCPGTFSGCLEKLKRVSAENAKVLSATCRMCAARDICKNA</sequence>
<dbReference type="Proteomes" id="UP000092443">
    <property type="component" value="Unplaced"/>
</dbReference>